<evidence type="ECO:0000259" key="4">
    <source>
        <dbReference type="PROSITE" id="PS50192"/>
    </source>
</evidence>
<name>A0A6H0XSB5_9PEZI</name>
<dbReference type="GO" id="GO:0006906">
    <property type="term" value="P:vesicle fusion"/>
    <property type="evidence" value="ECO:0007669"/>
    <property type="project" value="TreeGrafter"/>
</dbReference>
<feature type="domain" description="T-SNARE coiled-coil homology" evidence="4">
    <location>
        <begin position="178"/>
        <end position="240"/>
    </location>
</feature>
<keyword evidence="3" id="KW-0812">Transmembrane</keyword>
<protein>
    <recommendedName>
        <fullName evidence="4">t-SNARE coiled-coil homology domain-containing protein</fullName>
    </recommendedName>
</protein>
<dbReference type="GO" id="GO:0048278">
    <property type="term" value="P:vesicle docking"/>
    <property type="evidence" value="ECO:0007669"/>
    <property type="project" value="TreeGrafter"/>
</dbReference>
<dbReference type="SMART" id="SM00397">
    <property type="entry name" value="t_SNARE"/>
    <property type="match status" value="1"/>
</dbReference>
<feature type="compositionally biased region" description="Low complexity" evidence="2">
    <location>
        <begin position="151"/>
        <end position="163"/>
    </location>
</feature>
<dbReference type="PANTHER" id="PTHR19957:SF38">
    <property type="entry name" value="LD27581P"/>
    <property type="match status" value="1"/>
</dbReference>
<evidence type="ECO:0000256" key="3">
    <source>
        <dbReference type="SAM" id="Phobius"/>
    </source>
</evidence>
<dbReference type="SUPFAM" id="SSF47661">
    <property type="entry name" value="t-snare proteins"/>
    <property type="match status" value="1"/>
</dbReference>
<evidence type="ECO:0000256" key="2">
    <source>
        <dbReference type="SAM" id="MobiDB-lite"/>
    </source>
</evidence>
<dbReference type="GO" id="GO:0006886">
    <property type="term" value="P:intracellular protein transport"/>
    <property type="evidence" value="ECO:0007669"/>
    <property type="project" value="InterPro"/>
</dbReference>
<organism evidence="5 6">
    <name type="scientific">Peltaster fructicola</name>
    <dbReference type="NCBI Taxonomy" id="286661"/>
    <lineage>
        <taxon>Eukaryota</taxon>
        <taxon>Fungi</taxon>
        <taxon>Dikarya</taxon>
        <taxon>Ascomycota</taxon>
        <taxon>Pezizomycotina</taxon>
        <taxon>Dothideomycetes</taxon>
        <taxon>Dothideomycetes incertae sedis</taxon>
        <taxon>Peltaster</taxon>
    </lineage>
</organism>
<gene>
    <name evidence="5" type="ORF">AMS68_002877</name>
</gene>
<dbReference type="AlphaFoldDB" id="A0A6H0XSB5"/>
<dbReference type="Pfam" id="PF14523">
    <property type="entry name" value="Syntaxin_2"/>
    <property type="match status" value="1"/>
</dbReference>
<dbReference type="Pfam" id="PF05739">
    <property type="entry name" value="SNARE"/>
    <property type="match status" value="1"/>
</dbReference>
<dbReference type="GO" id="GO:0031201">
    <property type="term" value="C:SNARE complex"/>
    <property type="evidence" value="ECO:0007669"/>
    <property type="project" value="TreeGrafter"/>
</dbReference>
<keyword evidence="6" id="KW-1185">Reference proteome</keyword>
<comment type="similarity">
    <text evidence="1">Belongs to the syntaxin family.</text>
</comment>
<dbReference type="GO" id="GO:0000149">
    <property type="term" value="F:SNARE binding"/>
    <property type="evidence" value="ECO:0007669"/>
    <property type="project" value="TreeGrafter"/>
</dbReference>
<sequence>MSFQDNSALEAQPTTWRRQDDPEYADDPEFKRFASELSDKLFSLTSNISRLVEEIAKLGTKRETERIRERVQTLISETADSFKEIGEGLKKIQNWRDLGEPSQVYTQGKLKQEFQASLTEFTALQKQASEKLKRSAVAARTALEVGGSAGGSSSDQQQQQLLQEEPRLADQSEVDHQESMIIEREAEIRDIENSVRELNELFTDVAHMVHEQGETLDIIEGNVTQTRDDTRGASQQLKQASRHQKSARGKACCLLIILVIVLTVIILASVLT</sequence>
<reference evidence="5 6" key="1">
    <citation type="journal article" date="2016" name="Sci. Rep.">
        <title>Peltaster fructicola genome reveals evolution from an invasive phytopathogen to an ectophytic parasite.</title>
        <authorList>
            <person name="Xu C."/>
            <person name="Chen H."/>
            <person name="Gleason M.L."/>
            <person name="Xu J.R."/>
            <person name="Liu H."/>
            <person name="Zhang R."/>
            <person name="Sun G."/>
        </authorList>
    </citation>
    <scope>NUCLEOTIDE SEQUENCE [LARGE SCALE GENOMIC DNA]</scope>
    <source>
        <strain evidence="5 6">LNHT1506</strain>
    </source>
</reference>
<dbReference type="InterPro" id="IPR045242">
    <property type="entry name" value="Syntaxin"/>
</dbReference>
<dbReference type="InterPro" id="IPR000727">
    <property type="entry name" value="T_SNARE_dom"/>
</dbReference>
<feature type="region of interest" description="Disordered" evidence="2">
    <location>
        <begin position="1"/>
        <end position="25"/>
    </location>
</feature>
<dbReference type="GO" id="GO:0006896">
    <property type="term" value="P:Golgi to vacuole transport"/>
    <property type="evidence" value="ECO:0007669"/>
    <property type="project" value="TreeGrafter"/>
</dbReference>
<feature type="compositionally biased region" description="Polar residues" evidence="2">
    <location>
        <begin position="1"/>
        <end position="16"/>
    </location>
</feature>
<dbReference type="Proteomes" id="UP000503462">
    <property type="component" value="Chromosome 2"/>
</dbReference>
<dbReference type="EMBL" id="CP051140">
    <property type="protein sequence ID" value="QIW97359.1"/>
    <property type="molecule type" value="Genomic_DNA"/>
</dbReference>
<dbReference type="PANTHER" id="PTHR19957">
    <property type="entry name" value="SYNTAXIN"/>
    <property type="match status" value="1"/>
</dbReference>
<dbReference type="CDD" id="cd15840">
    <property type="entry name" value="SNARE_Qa"/>
    <property type="match status" value="1"/>
</dbReference>
<feature type="transmembrane region" description="Helical" evidence="3">
    <location>
        <begin position="251"/>
        <end position="271"/>
    </location>
</feature>
<keyword evidence="3" id="KW-1133">Transmembrane helix</keyword>
<dbReference type="InterPro" id="IPR006012">
    <property type="entry name" value="Syntaxin/epimorphin_CS"/>
</dbReference>
<feature type="compositionally biased region" description="Basic and acidic residues" evidence="2">
    <location>
        <begin position="164"/>
        <end position="175"/>
    </location>
</feature>
<evidence type="ECO:0000313" key="6">
    <source>
        <dbReference type="Proteomes" id="UP000503462"/>
    </source>
</evidence>
<dbReference type="Gene3D" id="1.20.58.70">
    <property type="match status" value="1"/>
</dbReference>
<dbReference type="FunFam" id="1.20.5.110:FF:000059">
    <property type="entry name" value="Related to syntaxin 12"/>
    <property type="match status" value="1"/>
</dbReference>
<dbReference type="InterPro" id="IPR010989">
    <property type="entry name" value="SNARE"/>
</dbReference>
<dbReference type="PROSITE" id="PS50192">
    <property type="entry name" value="T_SNARE"/>
    <property type="match status" value="1"/>
</dbReference>
<dbReference type="InterPro" id="IPR006011">
    <property type="entry name" value="Syntaxin_N"/>
</dbReference>
<keyword evidence="3" id="KW-0472">Membrane</keyword>
<accession>A0A6H0XSB5</accession>
<dbReference type="Gene3D" id="1.20.5.110">
    <property type="match status" value="1"/>
</dbReference>
<dbReference type="OrthoDB" id="364348at2759"/>
<evidence type="ECO:0000313" key="5">
    <source>
        <dbReference type="EMBL" id="QIW97359.1"/>
    </source>
</evidence>
<dbReference type="PROSITE" id="PS00914">
    <property type="entry name" value="SYNTAXIN"/>
    <property type="match status" value="1"/>
</dbReference>
<dbReference type="GO" id="GO:0005484">
    <property type="term" value="F:SNAP receptor activity"/>
    <property type="evidence" value="ECO:0007669"/>
    <property type="project" value="InterPro"/>
</dbReference>
<proteinExistence type="inferred from homology"/>
<dbReference type="GO" id="GO:0012505">
    <property type="term" value="C:endomembrane system"/>
    <property type="evidence" value="ECO:0007669"/>
    <property type="project" value="TreeGrafter"/>
</dbReference>
<feature type="region of interest" description="Disordered" evidence="2">
    <location>
        <begin position="146"/>
        <end position="175"/>
    </location>
</feature>
<evidence type="ECO:0000256" key="1">
    <source>
        <dbReference type="ARBA" id="ARBA00009063"/>
    </source>
</evidence>